<dbReference type="AlphaFoldDB" id="A0AAD7FG41"/>
<evidence type="ECO:0008006" key="3">
    <source>
        <dbReference type="Google" id="ProtNLM"/>
    </source>
</evidence>
<dbReference type="InterPro" id="IPR036047">
    <property type="entry name" value="F-box-like_dom_sf"/>
</dbReference>
<evidence type="ECO:0000313" key="2">
    <source>
        <dbReference type="Proteomes" id="UP001221142"/>
    </source>
</evidence>
<dbReference type="CDD" id="cd09917">
    <property type="entry name" value="F-box_SF"/>
    <property type="match status" value="1"/>
</dbReference>
<reference evidence="1" key="1">
    <citation type="submission" date="2023-03" db="EMBL/GenBank/DDBJ databases">
        <title>Massive genome expansion in bonnet fungi (Mycena s.s.) driven by repeated elements and novel gene families across ecological guilds.</title>
        <authorList>
            <consortium name="Lawrence Berkeley National Laboratory"/>
            <person name="Harder C.B."/>
            <person name="Miyauchi S."/>
            <person name="Viragh M."/>
            <person name="Kuo A."/>
            <person name="Thoen E."/>
            <person name="Andreopoulos B."/>
            <person name="Lu D."/>
            <person name="Skrede I."/>
            <person name="Drula E."/>
            <person name="Henrissat B."/>
            <person name="Morin E."/>
            <person name="Kohler A."/>
            <person name="Barry K."/>
            <person name="LaButti K."/>
            <person name="Morin E."/>
            <person name="Salamov A."/>
            <person name="Lipzen A."/>
            <person name="Mereny Z."/>
            <person name="Hegedus B."/>
            <person name="Baldrian P."/>
            <person name="Stursova M."/>
            <person name="Weitz H."/>
            <person name="Taylor A."/>
            <person name="Grigoriev I.V."/>
            <person name="Nagy L.G."/>
            <person name="Martin F."/>
            <person name="Kauserud H."/>
        </authorList>
    </citation>
    <scope>NUCLEOTIDE SEQUENCE</scope>
    <source>
        <strain evidence="1">9284</strain>
    </source>
</reference>
<gene>
    <name evidence="1" type="ORF">FB45DRAFT_927247</name>
</gene>
<keyword evidence="2" id="KW-1185">Reference proteome</keyword>
<protein>
    <recommendedName>
        <fullName evidence="3">F-box domain-containing protein</fullName>
    </recommendedName>
</protein>
<comment type="caution">
    <text evidence="1">The sequence shown here is derived from an EMBL/GenBank/DDBJ whole genome shotgun (WGS) entry which is preliminary data.</text>
</comment>
<organism evidence="1 2">
    <name type="scientific">Roridomyces roridus</name>
    <dbReference type="NCBI Taxonomy" id="1738132"/>
    <lineage>
        <taxon>Eukaryota</taxon>
        <taxon>Fungi</taxon>
        <taxon>Dikarya</taxon>
        <taxon>Basidiomycota</taxon>
        <taxon>Agaricomycotina</taxon>
        <taxon>Agaricomycetes</taxon>
        <taxon>Agaricomycetidae</taxon>
        <taxon>Agaricales</taxon>
        <taxon>Marasmiineae</taxon>
        <taxon>Mycenaceae</taxon>
        <taxon>Roridomyces</taxon>
    </lineage>
</organism>
<accession>A0AAD7FG41</accession>
<evidence type="ECO:0000313" key="1">
    <source>
        <dbReference type="EMBL" id="KAJ7622212.1"/>
    </source>
</evidence>
<dbReference type="EMBL" id="JARKIF010000015">
    <property type="protein sequence ID" value="KAJ7622212.1"/>
    <property type="molecule type" value="Genomic_DNA"/>
</dbReference>
<dbReference type="SUPFAM" id="SSF81383">
    <property type="entry name" value="F-box domain"/>
    <property type="match status" value="1"/>
</dbReference>
<dbReference type="Proteomes" id="UP001221142">
    <property type="component" value="Unassembled WGS sequence"/>
</dbReference>
<name>A0AAD7FG41_9AGAR</name>
<sequence length="228" mass="25553">MHGSPQPPFPSLPTMSTTRDTVISTPELLALILARLPMRDVLVSAPLVSKAWHAVILLPIVQRALFFQPEPASDDATPIPNPLLAELFPPFFTESGENRWSWPGHSKAIMSMPWAKAPDAFKCEDASWRRMLLSQPPANKILVVKVRHGQIGDSQQRAVTHGKDLRMGELYDLCASFQVEREADITVDLISTAQCMVTFKQYIETQFFSDGAKPVELEFGESVLKRRR</sequence>
<proteinExistence type="predicted"/>